<evidence type="ECO:0000313" key="9">
    <source>
        <dbReference type="EMBL" id="KHJ33070.1"/>
    </source>
</evidence>
<feature type="coiled-coil region" evidence="7">
    <location>
        <begin position="3"/>
        <end position="30"/>
    </location>
</feature>
<proteinExistence type="inferred from homology"/>
<evidence type="ECO:0000313" key="10">
    <source>
        <dbReference type="Proteomes" id="UP000030854"/>
    </source>
</evidence>
<evidence type="ECO:0000256" key="3">
    <source>
        <dbReference type="ARBA" id="ARBA00022552"/>
    </source>
</evidence>
<keyword evidence="4 6" id="KW-0694">RNA-binding</keyword>
<keyword evidence="10" id="KW-1185">Reference proteome</keyword>
<dbReference type="Proteomes" id="UP000030854">
    <property type="component" value="Unassembled WGS sequence"/>
</dbReference>
<keyword evidence="7" id="KW-0175">Coiled coil</keyword>
<keyword evidence="3 6" id="KW-0698">rRNA processing</keyword>
<dbReference type="GO" id="GO:0003677">
    <property type="term" value="F:DNA binding"/>
    <property type="evidence" value="ECO:0007669"/>
    <property type="project" value="TreeGrafter"/>
</dbReference>
<sequence>MDCKKVLDLLENLDDEIDDLEESMAPLLQNTLLQAASNFPVLDKAKLYVLTTYAIESLIFSYLRLNGIKAQEHPVFLELTRVKQYFEKIKKAEAIPTERNMTIDKGAASRFIKAGLAGNEKFDLQKAEQLAKERARAHIKFNELQNKRQNSSSNEQPNPICDKQSSEFESILNSSKNEISTQTEPTKDMLNSNDGNQVSTLPNKNKRSQGPNLNHDVKIKKRSKKRKYKGNNNKTN</sequence>
<evidence type="ECO:0000256" key="8">
    <source>
        <dbReference type="SAM" id="MobiDB-lite"/>
    </source>
</evidence>
<dbReference type="PANTHER" id="PTHR15341:SF3">
    <property type="entry name" value="NUCLEAR NUCLEIC ACID-BINDING PROTEIN C1D"/>
    <property type="match status" value="1"/>
</dbReference>
<feature type="compositionally biased region" description="Basic residues" evidence="8">
    <location>
        <begin position="218"/>
        <end position="229"/>
    </location>
</feature>
<dbReference type="HOGENOM" id="CLU_064339_2_1_1"/>
<dbReference type="GO" id="GO:0003723">
    <property type="term" value="F:RNA binding"/>
    <property type="evidence" value="ECO:0007669"/>
    <property type="project" value="UniProtKB-UniRule"/>
</dbReference>
<evidence type="ECO:0000256" key="6">
    <source>
        <dbReference type="RuleBase" id="RU368003"/>
    </source>
</evidence>
<comment type="function">
    <text evidence="6">Required for exosome-dependent processing of pre-rRNA and small nucleolar RNA (snRNA) precursors. Involved in processing of 35S pre-rRNA at the A0, A1 and A2 sites.</text>
</comment>
<dbReference type="Pfam" id="PF04000">
    <property type="entry name" value="Sas10_Utp3"/>
    <property type="match status" value="1"/>
</dbReference>
<dbReference type="OrthoDB" id="1421013at2759"/>
<dbReference type="EMBL" id="JNVN01001640">
    <property type="protein sequence ID" value="KHJ33070.1"/>
    <property type="molecule type" value="Genomic_DNA"/>
</dbReference>
<evidence type="ECO:0000256" key="4">
    <source>
        <dbReference type="ARBA" id="ARBA00022884"/>
    </source>
</evidence>
<evidence type="ECO:0000256" key="1">
    <source>
        <dbReference type="ARBA" id="ARBA00004123"/>
    </source>
</evidence>
<dbReference type="GO" id="GO:0000178">
    <property type="term" value="C:exosome (RNase complex)"/>
    <property type="evidence" value="ECO:0007669"/>
    <property type="project" value="TreeGrafter"/>
</dbReference>
<keyword evidence="5 6" id="KW-0539">Nucleus</keyword>
<name>A0A0B1P6U6_UNCNE</name>
<reference evidence="9 10" key="1">
    <citation type="journal article" date="2014" name="BMC Genomics">
        <title>Adaptive genomic structural variation in the grape powdery mildew pathogen, Erysiphe necator.</title>
        <authorList>
            <person name="Jones L."/>
            <person name="Riaz S."/>
            <person name="Morales-Cruz A."/>
            <person name="Amrine K.C."/>
            <person name="McGuire B."/>
            <person name="Gubler W.D."/>
            <person name="Walker M.A."/>
            <person name="Cantu D."/>
        </authorList>
    </citation>
    <scope>NUCLEOTIDE SEQUENCE [LARGE SCALE GENOMIC DNA]</scope>
    <source>
        <strain evidence="10">c</strain>
    </source>
</reference>
<dbReference type="STRING" id="52586.A0A0B1P6U6"/>
<organism evidence="9 10">
    <name type="scientific">Uncinula necator</name>
    <name type="common">Grape powdery mildew</name>
    <dbReference type="NCBI Taxonomy" id="52586"/>
    <lineage>
        <taxon>Eukaryota</taxon>
        <taxon>Fungi</taxon>
        <taxon>Dikarya</taxon>
        <taxon>Ascomycota</taxon>
        <taxon>Pezizomycotina</taxon>
        <taxon>Leotiomycetes</taxon>
        <taxon>Erysiphales</taxon>
        <taxon>Erysiphaceae</taxon>
        <taxon>Erysiphe</taxon>
    </lineage>
</organism>
<dbReference type="InterPro" id="IPR007146">
    <property type="entry name" value="Sas10/Utp3/C1D"/>
</dbReference>
<evidence type="ECO:0000256" key="2">
    <source>
        <dbReference type="ARBA" id="ARBA00009154"/>
    </source>
</evidence>
<dbReference type="GO" id="GO:0010468">
    <property type="term" value="P:regulation of gene expression"/>
    <property type="evidence" value="ECO:0007669"/>
    <property type="project" value="TreeGrafter"/>
</dbReference>
<feature type="compositionally biased region" description="Polar residues" evidence="8">
    <location>
        <begin position="175"/>
        <end position="212"/>
    </location>
</feature>
<dbReference type="OMA" id="GADAQNH"/>
<dbReference type="AlphaFoldDB" id="A0A0B1P6U6"/>
<feature type="region of interest" description="Disordered" evidence="8">
    <location>
        <begin position="141"/>
        <end position="162"/>
    </location>
</feature>
<evidence type="ECO:0000256" key="7">
    <source>
        <dbReference type="SAM" id="Coils"/>
    </source>
</evidence>
<dbReference type="PANTHER" id="PTHR15341">
    <property type="entry name" value="SUN-COR STEROID HORMONE RECEPTOR CO-REPRESSOR"/>
    <property type="match status" value="1"/>
</dbReference>
<comment type="caution">
    <text evidence="9">The sequence shown here is derived from an EMBL/GenBank/DDBJ whole genome shotgun (WGS) entry which is preliminary data.</text>
</comment>
<protein>
    <recommendedName>
        <fullName evidence="6">Exosome complex protein</fullName>
    </recommendedName>
</protein>
<gene>
    <name evidence="9" type="ORF">EV44_g5735</name>
</gene>
<feature type="compositionally biased region" description="Polar residues" evidence="8">
    <location>
        <begin position="143"/>
        <end position="157"/>
    </location>
</feature>
<dbReference type="InterPro" id="IPR011082">
    <property type="entry name" value="Exosome-assoc_fac/DNA_repair"/>
</dbReference>
<comment type="similarity">
    <text evidence="2 6">Belongs to the C1D family.</text>
</comment>
<dbReference type="GO" id="GO:0005730">
    <property type="term" value="C:nucleolus"/>
    <property type="evidence" value="ECO:0007669"/>
    <property type="project" value="TreeGrafter"/>
</dbReference>
<accession>A0A0B1P6U6</accession>
<evidence type="ECO:0000256" key="5">
    <source>
        <dbReference type="ARBA" id="ARBA00023242"/>
    </source>
</evidence>
<dbReference type="GO" id="GO:0000460">
    <property type="term" value="P:maturation of 5.8S rRNA"/>
    <property type="evidence" value="ECO:0007669"/>
    <property type="project" value="TreeGrafter"/>
</dbReference>
<feature type="region of interest" description="Disordered" evidence="8">
    <location>
        <begin position="175"/>
        <end position="236"/>
    </location>
</feature>
<comment type="subcellular location">
    <subcellularLocation>
        <location evidence="1 6">Nucleus</location>
    </subcellularLocation>
</comment>